<dbReference type="InterPro" id="IPR002523">
    <property type="entry name" value="MgTranspt_CorA/ZnTranspt_ZntB"/>
</dbReference>
<evidence type="ECO:0000313" key="2">
    <source>
        <dbReference type="Proteomes" id="UP000030700"/>
    </source>
</evidence>
<dbReference type="STRING" id="1499966.U14_00321"/>
<protein>
    <submittedName>
        <fullName evidence="1">Putative divalent metal ion transporter</fullName>
    </submittedName>
</protein>
<accession>A0A0S6VTR0</accession>
<dbReference type="EMBL" id="DF820455">
    <property type="protein sequence ID" value="GAK49103.1"/>
    <property type="molecule type" value="Genomic_DNA"/>
</dbReference>
<evidence type="ECO:0000313" key="1">
    <source>
        <dbReference type="EMBL" id="GAK49103.1"/>
    </source>
</evidence>
<organism evidence="1">
    <name type="scientific">Candidatus Moduliflexus flocculans</name>
    <dbReference type="NCBI Taxonomy" id="1499966"/>
    <lineage>
        <taxon>Bacteria</taxon>
        <taxon>Candidatus Moduliflexota</taxon>
        <taxon>Candidatus Moduliflexia</taxon>
        <taxon>Candidatus Moduliflexales</taxon>
        <taxon>Candidatus Moduliflexaceae</taxon>
    </lineage>
</organism>
<gene>
    <name evidence="1" type="ORF">U14_00321</name>
</gene>
<dbReference type="InterPro" id="IPR045861">
    <property type="entry name" value="CorA_cytoplasmic_dom"/>
</dbReference>
<keyword evidence="2" id="KW-1185">Reference proteome</keyword>
<dbReference type="GO" id="GO:0016020">
    <property type="term" value="C:membrane"/>
    <property type="evidence" value="ECO:0007669"/>
    <property type="project" value="InterPro"/>
</dbReference>
<dbReference type="InterPro" id="IPR047199">
    <property type="entry name" value="CorA-like"/>
</dbReference>
<dbReference type="PANTHER" id="PTHR47891">
    <property type="entry name" value="TRANSPORTER-RELATED"/>
    <property type="match status" value="1"/>
</dbReference>
<dbReference type="GO" id="GO:0046873">
    <property type="term" value="F:metal ion transmembrane transporter activity"/>
    <property type="evidence" value="ECO:0007669"/>
    <property type="project" value="InterPro"/>
</dbReference>
<dbReference type="Gene3D" id="3.30.460.20">
    <property type="entry name" value="CorA soluble domain-like"/>
    <property type="match status" value="1"/>
</dbReference>
<dbReference type="HOGENOM" id="CLU_1387894_0_0_0"/>
<reference evidence="1" key="1">
    <citation type="journal article" date="2015" name="PeerJ">
        <title>First genomic representation of candidate bacterial phylum KSB3 points to enhanced environmental sensing as a trigger of wastewater bulking.</title>
        <authorList>
            <person name="Sekiguchi Y."/>
            <person name="Ohashi A."/>
            <person name="Parks D.H."/>
            <person name="Yamauchi T."/>
            <person name="Tyson G.W."/>
            <person name="Hugenholtz P."/>
        </authorList>
    </citation>
    <scope>NUCLEOTIDE SEQUENCE [LARGE SCALE GENOMIC DNA]</scope>
</reference>
<dbReference type="Pfam" id="PF01544">
    <property type="entry name" value="CorA"/>
    <property type="match status" value="1"/>
</dbReference>
<name>A0A0S6VTR0_9BACT</name>
<proteinExistence type="predicted"/>
<sequence length="196" mass="22616">MLNYYAIKEYKLIACSAEESLVIEYIAPTDQEIQDIVQRYKIEEHDAHSCLDTNELGRVKFEDDYTVFIMKRPRSYSSNNLLFQVTSIGAFFTQGKILVIADEEPNLFGGKQFAKVRTRHDVLVNILYKFITHFISHLKVINAVSDELEQKISTSMENKYLISMFSLEKSLVYYLLMLRSAADNSPPGRGKGWVRP</sequence>
<dbReference type="SUPFAM" id="SSF143865">
    <property type="entry name" value="CorA soluble domain-like"/>
    <property type="match status" value="1"/>
</dbReference>
<dbReference type="Proteomes" id="UP000030700">
    <property type="component" value="Unassembled WGS sequence"/>
</dbReference>
<dbReference type="AlphaFoldDB" id="A0A0S6VTR0"/>
<dbReference type="PANTHER" id="PTHR47891:SF2">
    <property type="entry name" value="MAGNESIUM AND COBALT TRANSPORTER"/>
    <property type="match status" value="1"/>
</dbReference>